<reference evidence="4" key="1">
    <citation type="journal article" date="2021" name="Nat. Commun.">
        <title>Genetic determinants of endophytism in the Arabidopsis root mycobiome.</title>
        <authorList>
            <person name="Mesny F."/>
            <person name="Miyauchi S."/>
            <person name="Thiergart T."/>
            <person name="Pickel B."/>
            <person name="Atanasova L."/>
            <person name="Karlsson M."/>
            <person name="Huettel B."/>
            <person name="Barry K.W."/>
            <person name="Haridas S."/>
            <person name="Chen C."/>
            <person name="Bauer D."/>
            <person name="Andreopoulos W."/>
            <person name="Pangilinan J."/>
            <person name="LaButti K."/>
            <person name="Riley R."/>
            <person name="Lipzen A."/>
            <person name="Clum A."/>
            <person name="Drula E."/>
            <person name="Henrissat B."/>
            <person name="Kohler A."/>
            <person name="Grigoriev I.V."/>
            <person name="Martin F.M."/>
            <person name="Hacquard S."/>
        </authorList>
    </citation>
    <scope>NUCLEOTIDE SEQUENCE</scope>
    <source>
        <strain evidence="4">MPI-SDFR-AT-0073</strain>
    </source>
</reference>
<sequence>MSRAGIAYTPSLAIDYLEHGEPKGWAVILSHGFPYDIHAFDDVIPHLVSCGARVIVPYLRGFGPTRFTSADHMRSGQQAALGSDVIRLLDHLKIDKAIVAGFDWGGVASCVSAALWPERVAGLVSYAGYDIVDVSQQKEPSSPHLESVMWYQHLFQSERGRKCLAENRKEFCELLWKQWSPTWEFSDEAYERTASAFDNPDFVDVVIHAYRFCLGNASGDPELEALEQKLAERPKITVPCITLDGSRDPLKPGGSVAHDEMFTGRHERRVFDVGHAFPAEAPKEFADAIYDVYIWSQQS</sequence>
<dbReference type="PANTHER" id="PTHR43329">
    <property type="entry name" value="EPOXIDE HYDROLASE"/>
    <property type="match status" value="1"/>
</dbReference>
<keyword evidence="5" id="KW-1185">Reference proteome</keyword>
<evidence type="ECO:0000256" key="2">
    <source>
        <dbReference type="ARBA" id="ARBA00038334"/>
    </source>
</evidence>
<evidence type="ECO:0000313" key="5">
    <source>
        <dbReference type="Proteomes" id="UP000758603"/>
    </source>
</evidence>
<dbReference type="Pfam" id="PF00561">
    <property type="entry name" value="Abhydrolase_1"/>
    <property type="match status" value="1"/>
</dbReference>
<evidence type="ECO:0000313" key="4">
    <source>
        <dbReference type="EMBL" id="KAH6659781.1"/>
    </source>
</evidence>
<dbReference type="OrthoDB" id="408373at2759"/>
<proteinExistence type="inferred from homology"/>
<keyword evidence="1 4" id="KW-0378">Hydrolase</keyword>
<evidence type="ECO:0000256" key="1">
    <source>
        <dbReference type="ARBA" id="ARBA00022801"/>
    </source>
</evidence>
<organism evidence="4 5">
    <name type="scientific">Truncatella angustata</name>
    <dbReference type="NCBI Taxonomy" id="152316"/>
    <lineage>
        <taxon>Eukaryota</taxon>
        <taxon>Fungi</taxon>
        <taxon>Dikarya</taxon>
        <taxon>Ascomycota</taxon>
        <taxon>Pezizomycotina</taxon>
        <taxon>Sordariomycetes</taxon>
        <taxon>Xylariomycetidae</taxon>
        <taxon>Amphisphaeriales</taxon>
        <taxon>Sporocadaceae</taxon>
        <taxon>Truncatella</taxon>
    </lineage>
</organism>
<dbReference type="GO" id="GO:0016787">
    <property type="term" value="F:hydrolase activity"/>
    <property type="evidence" value="ECO:0007669"/>
    <property type="project" value="UniProtKB-KW"/>
</dbReference>
<dbReference type="SUPFAM" id="SSF53474">
    <property type="entry name" value="alpha/beta-Hydrolases"/>
    <property type="match status" value="1"/>
</dbReference>
<dbReference type="GeneID" id="70130240"/>
<gene>
    <name evidence="4" type="ORF">BKA67DRAFT_545763</name>
</gene>
<evidence type="ECO:0000259" key="3">
    <source>
        <dbReference type="Pfam" id="PF00561"/>
    </source>
</evidence>
<accession>A0A9P8UXF6</accession>
<feature type="domain" description="AB hydrolase-1" evidence="3">
    <location>
        <begin position="26"/>
        <end position="134"/>
    </location>
</feature>
<dbReference type="EMBL" id="JAGPXC010000001">
    <property type="protein sequence ID" value="KAH6659781.1"/>
    <property type="molecule type" value="Genomic_DNA"/>
</dbReference>
<protein>
    <submittedName>
        <fullName evidence="4">Alpha/Beta hydrolase protein</fullName>
    </submittedName>
</protein>
<dbReference type="AlphaFoldDB" id="A0A9P8UXF6"/>
<dbReference type="InterPro" id="IPR029058">
    <property type="entry name" value="AB_hydrolase_fold"/>
</dbReference>
<dbReference type="InterPro" id="IPR000639">
    <property type="entry name" value="Epox_hydrolase-like"/>
</dbReference>
<comment type="similarity">
    <text evidence="2">Belongs to the AB hydrolase superfamily. Epoxide hydrolase family.</text>
</comment>
<dbReference type="PRINTS" id="PR00412">
    <property type="entry name" value="EPOXHYDRLASE"/>
</dbReference>
<name>A0A9P8UXF6_9PEZI</name>
<dbReference type="InterPro" id="IPR000073">
    <property type="entry name" value="AB_hydrolase_1"/>
</dbReference>
<dbReference type="Proteomes" id="UP000758603">
    <property type="component" value="Unassembled WGS sequence"/>
</dbReference>
<dbReference type="RefSeq" id="XP_045963912.1">
    <property type="nucleotide sequence ID" value="XM_046101348.1"/>
</dbReference>
<comment type="caution">
    <text evidence="4">The sequence shown here is derived from an EMBL/GenBank/DDBJ whole genome shotgun (WGS) entry which is preliminary data.</text>
</comment>
<dbReference type="Gene3D" id="3.40.50.1820">
    <property type="entry name" value="alpha/beta hydrolase"/>
    <property type="match status" value="1"/>
</dbReference>